<keyword evidence="6" id="KW-1185">Reference proteome</keyword>
<evidence type="ECO:0000313" key="4">
    <source>
        <dbReference type="EMBL" id="PKI42050.1"/>
    </source>
</evidence>
<feature type="transmembrane region" description="Helical" evidence="2">
    <location>
        <begin position="240"/>
        <end position="258"/>
    </location>
</feature>
<sequence length="260" mass="29354">MRAHLLPLSAPVFTRPLLPNPKLPYLRLHRSIKSQVAAAKSHWGSDYDDFDLEDDDFGNANQRVWWSDYGDDELGFDEDGEFWVFKIFRAFGWMLPAIAISLLLGTGPNAFIMALAVPLGQKVISVTFDKVWGWTVGSPRPSSRPKTRKKPFSRATNETRTSAGKQEKGPRGSYQSWVPGDGLNGRGDSKGQRFGGWDDLDGKTRANDFVRTSRRQEEGSREKPKSGKLSRVGRVRERPLLLRLLVAAFPFLGSWMRILF</sequence>
<feature type="transmembrane region" description="Helical" evidence="2">
    <location>
        <begin position="93"/>
        <end position="117"/>
    </location>
</feature>
<feature type="region of interest" description="Disordered" evidence="1">
    <location>
        <begin position="137"/>
        <end position="231"/>
    </location>
</feature>
<dbReference type="EMBL" id="MTKT01001276">
    <property type="protein sequence ID" value="OWM85451.1"/>
    <property type="molecule type" value="Genomic_DNA"/>
</dbReference>
<accession>A0A218XLV9</accession>
<evidence type="ECO:0000313" key="3">
    <source>
        <dbReference type="EMBL" id="OWM85451.1"/>
    </source>
</evidence>
<dbReference type="OrthoDB" id="785439at2759"/>
<dbReference type="PANTHER" id="PTHR35719">
    <property type="entry name" value="OS01G0680600 PROTEIN"/>
    <property type="match status" value="1"/>
</dbReference>
<organism evidence="3 5">
    <name type="scientific">Punica granatum</name>
    <name type="common">Pomegranate</name>
    <dbReference type="NCBI Taxonomy" id="22663"/>
    <lineage>
        <taxon>Eukaryota</taxon>
        <taxon>Viridiplantae</taxon>
        <taxon>Streptophyta</taxon>
        <taxon>Embryophyta</taxon>
        <taxon>Tracheophyta</taxon>
        <taxon>Spermatophyta</taxon>
        <taxon>Magnoliopsida</taxon>
        <taxon>eudicotyledons</taxon>
        <taxon>Gunneridae</taxon>
        <taxon>Pentapetalae</taxon>
        <taxon>rosids</taxon>
        <taxon>malvids</taxon>
        <taxon>Myrtales</taxon>
        <taxon>Lythraceae</taxon>
        <taxon>Punica</taxon>
    </lineage>
</organism>
<feature type="compositionally biased region" description="Basic residues" evidence="1">
    <location>
        <begin position="143"/>
        <end position="152"/>
    </location>
</feature>
<dbReference type="PANTHER" id="PTHR35719:SF5">
    <property type="entry name" value="T6K12.7 PROTEIN"/>
    <property type="match status" value="1"/>
</dbReference>
<reference evidence="3" key="2">
    <citation type="submission" date="2017-06" db="EMBL/GenBank/DDBJ databases">
        <title>The pomegranate genome and the genomics of punicalagin biosynthesis.</title>
        <authorList>
            <person name="Xu C."/>
        </authorList>
    </citation>
    <scope>NUCLEOTIDE SEQUENCE [LARGE SCALE GENOMIC DNA]</scope>
    <source>
        <tissue evidence="3">Fresh leaf</tissue>
    </source>
</reference>
<evidence type="ECO:0000256" key="2">
    <source>
        <dbReference type="SAM" id="Phobius"/>
    </source>
</evidence>
<reference evidence="5" key="1">
    <citation type="journal article" date="2017" name="Plant J.">
        <title>The pomegranate (Punica granatum L.) genome and the genomics of punicalagin biosynthesis.</title>
        <authorList>
            <person name="Qin G."/>
            <person name="Xu C."/>
            <person name="Ming R."/>
            <person name="Tang H."/>
            <person name="Guyot R."/>
            <person name="Kramer E.M."/>
            <person name="Hu Y."/>
            <person name="Yi X."/>
            <person name="Qi Y."/>
            <person name="Xu X."/>
            <person name="Gao Z."/>
            <person name="Pan H."/>
            <person name="Jian J."/>
            <person name="Tian Y."/>
            <person name="Yue Z."/>
            <person name="Xu Y."/>
        </authorList>
    </citation>
    <scope>NUCLEOTIDE SEQUENCE [LARGE SCALE GENOMIC DNA]</scope>
    <source>
        <strain evidence="5">cv. Dabenzi</strain>
    </source>
</reference>
<keyword evidence="2" id="KW-0812">Transmembrane</keyword>
<proteinExistence type="predicted"/>
<gene>
    <name evidence="3" type="ORF">CDL15_Pgr019075</name>
    <name evidence="4" type="ORF">CRG98_037503</name>
</gene>
<comment type="caution">
    <text evidence="3">The sequence shown here is derived from an EMBL/GenBank/DDBJ whole genome shotgun (WGS) entry which is preliminary data.</text>
</comment>
<dbReference type="Proteomes" id="UP000233551">
    <property type="component" value="Unassembled WGS sequence"/>
</dbReference>
<evidence type="ECO:0000313" key="5">
    <source>
        <dbReference type="Proteomes" id="UP000197138"/>
    </source>
</evidence>
<keyword evidence="2" id="KW-1133">Transmembrane helix</keyword>
<protein>
    <submittedName>
        <fullName evidence="3">Uncharacterized protein</fullName>
    </submittedName>
</protein>
<evidence type="ECO:0000313" key="6">
    <source>
        <dbReference type="Proteomes" id="UP000233551"/>
    </source>
</evidence>
<dbReference type="AlphaFoldDB" id="A0A218XLV9"/>
<feature type="compositionally biased region" description="Basic and acidic residues" evidence="1">
    <location>
        <begin position="214"/>
        <end position="225"/>
    </location>
</feature>
<keyword evidence="2" id="KW-0472">Membrane</keyword>
<dbReference type="Proteomes" id="UP000197138">
    <property type="component" value="Unassembled WGS sequence"/>
</dbReference>
<feature type="compositionally biased region" description="Polar residues" evidence="1">
    <location>
        <begin position="154"/>
        <end position="164"/>
    </location>
</feature>
<dbReference type="STRING" id="22663.A0A218XLV9"/>
<dbReference type="EMBL" id="PGOL01003232">
    <property type="protein sequence ID" value="PKI42050.1"/>
    <property type="molecule type" value="Genomic_DNA"/>
</dbReference>
<reference evidence="4 6" key="3">
    <citation type="submission" date="2017-11" db="EMBL/GenBank/DDBJ databases">
        <title>De-novo sequencing of pomegranate (Punica granatum L.) genome.</title>
        <authorList>
            <person name="Akparov Z."/>
            <person name="Amiraslanov A."/>
            <person name="Hajiyeva S."/>
            <person name="Abbasov M."/>
            <person name="Kaur K."/>
            <person name="Hamwieh A."/>
            <person name="Solovyev V."/>
            <person name="Salamov A."/>
            <person name="Braich B."/>
            <person name="Kosarev P."/>
            <person name="Mahmoud A."/>
            <person name="Hajiyev E."/>
            <person name="Babayeva S."/>
            <person name="Izzatullayeva V."/>
            <person name="Mammadov A."/>
            <person name="Mammadov A."/>
            <person name="Sharifova S."/>
            <person name="Ojaghi J."/>
            <person name="Eynullazada K."/>
            <person name="Bayramov B."/>
            <person name="Abdulazimova A."/>
            <person name="Shahmuradov I."/>
        </authorList>
    </citation>
    <scope>NUCLEOTIDE SEQUENCE [LARGE SCALE GENOMIC DNA]</scope>
    <source>
        <strain evidence="4">AG2017</strain>
        <strain evidence="6">cv. AG2017</strain>
        <tissue evidence="4">Leaf</tissue>
    </source>
</reference>
<evidence type="ECO:0000256" key="1">
    <source>
        <dbReference type="SAM" id="MobiDB-lite"/>
    </source>
</evidence>
<name>A0A218XLV9_PUNGR</name>
<dbReference type="GeneID" id="116193184"/>